<accession>A0A2M9R4L0</accession>
<feature type="transmembrane region" description="Helical" evidence="5">
    <location>
        <begin position="373"/>
        <end position="389"/>
    </location>
</feature>
<proteinExistence type="predicted"/>
<feature type="transmembrane region" description="Helical" evidence="5">
    <location>
        <begin position="197"/>
        <end position="214"/>
    </location>
</feature>
<evidence type="ECO:0000256" key="2">
    <source>
        <dbReference type="ARBA" id="ARBA00022692"/>
    </source>
</evidence>
<dbReference type="EMBL" id="NIPO01000001">
    <property type="protein sequence ID" value="PJR03663.1"/>
    <property type="molecule type" value="Genomic_DNA"/>
</dbReference>
<feature type="transmembrane region" description="Helical" evidence="5">
    <location>
        <begin position="352"/>
        <end position="367"/>
    </location>
</feature>
<evidence type="ECO:0000313" key="7">
    <source>
        <dbReference type="EMBL" id="PJR03663.1"/>
    </source>
</evidence>
<feature type="transmembrane region" description="Helical" evidence="5">
    <location>
        <begin position="325"/>
        <end position="345"/>
    </location>
</feature>
<evidence type="ECO:0000256" key="5">
    <source>
        <dbReference type="SAM" id="Phobius"/>
    </source>
</evidence>
<feature type="transmembrane region" description="Helical" evidence="5">
    <location>
        <begin position="57"/>
        <end position="75"/>
    </location>
</feature>
<feature type="transmembrane region" description="Helical" evidence="5">
    <location>
        <begin position="7"/>
        <end position="22"/>
    </location>
</feature>
<keyword evidence="4 5" id="KW-0472">Membrane</keyword>
<dbReference type="RefSeq" id="WP_100677231.1">
    <property type="nucleotide sequence ID" value="NZ_NIPO01000001.1"/>
</dbReference>
<dbReference type="Proteomes" id="UP000231960">
    <property type="component" value="Unassembled WGS sequence"/>
</dbReference>
<gene>
    <name evidence="7" type="ORF">CDL10_03355</name>
</gene>
<reference evidence="7 8" key="1">
    <citation type="submission" date="2017-06" db="EMBL/GenBank/DDBJ databases">
        <title>Description of Avrilella dinanensis gen. nov. sp. nov.</title>
        <authorList>
            <person name="Leyer C."/>
            <person name="Sassi M."/>
            <person name="Minet J."/>
            <person name="Kayal S."/>
            <person name="Cattoir V."/>
        </authorList>
    </citation>
    <scope>NUCLEOTIDE SEQUENCE [LARGE SCALE GENOMIC DNA]</scope>
    <source>
        <strain evidence="7 8">UR159</strain>
    </source>
</reference>
<dbReference type="GO" id="GO:0016020">
    <property type="term" value="C:membrane"/>
    <property type="evidence" value="ECO:0007669"/>
    <property type="project" value="UniProtKB-SubCell"/>
</dbReference>
<comment type="subcellular location">
    <subcellularLocation>
        <location evidence="1">Membrane</location>
        <topology evidence="1">Multi-pass membrane protein</topology>
    </subcellularLocation>
</comment>
<feature type="transmembrane region" description="Helical" evidence="5">
    <location>
        <begin position="221"/>
        <end position="238"/>
    </location>
</feature>
<feature type="transmembrane region" description="Helical" evidence="5">
    <location>
        <begin position="174"/>
        <end position="191"/>
    </location>
</feature>
<keyword evidence="3 5" id="KW-1133">Transmembrane helix</keyword>
<name>A0A2M9R4L0_9FLAO</name>
<feature type="transmembrane region" description="Helical" evidence="5">
    <location>
        <begin position="28"/>
        <end position="45"/>
    </location>
</feature>
<evidence type="ECO:0000256" key="1">
    <source>
        <dbReference type="ARBA" id="ARBA00004141"/>
    </source>
</evidence>
<keyword evidence="8" id="KW-1185">Reference proteome</keyword>
<feature type="transmembrane region" description="Helical" evidence="5">
    <location>
        <begin position="105"/>
        <end position="125"/>
    </location>
</feature>
<dbReference type="AlphaFoldDB" id="A0A2M9R4L0"/>
<evidence type="ECO:0000256" key="4">
    <source>
        <dbReference type="ARBA" id="ARBA00023136"/>
    </source>
</evidence>
<dbReference type="Pfam" id="PF04932">
    <property type="entry name" value="Wzy_C"/>
    <property type="match status" value="1"/>
</dbReference>
<feature type="transmembrane region" description="Helical" evidence="5">
    <location>
        <begin position="151"/>
        <end position="167"/>
    </location>
</feature>
<dbReference type="PANTHER" id="PTHR37422">
    <property type="entry name" value="TEICHURONIC ACID BIOSYNTHESIS PROTEIN TUAE"/>
    <property type="match status" value="1"/>
</dbReference>
<comment type="caution">
    <text evidence="7">The sequence shown here is derived from an EMBL/GenBank/DDBJ whole genome shotgun (WGS) entry which is preliminary data.</text>
</comment>
<protein>
    <recommendedName>
        <fullName evidence="6">O-antigen ligase-related domain-containing protein</fullName>
    </recommendedName>
</protein>
<feature type="transmembrane region" description="Helical" evidence="5">
    <location>
        <begin position="81"/>
        <end position="98"/>
    </location>
</feature>
<dbReference type="PANTHER" id="PTHR37422:SF13">
    <property type="entry name" value="LIPOPOLYSACCHARIDE BIOSYNTHESIS PROTEIN PA4999-RELATED"/>
    <property type="match status" value="1"/>
</dbReference>
<organism evidence="7 8">
    <name type="scientific">Avrilella dinanensis</name>
    <dbReference type="NCBI Taxonomy" id="2008672"/>
    <lineage>
        <taxon>Bacteria</taxon>
        <taxon>Pseudomonadati</taxon>
        <taxon>Bacteroidota</taxon>
        <taxon>Flavobacteriia</taxon>
        <taxon>Flavobacteriales</taxon>
        <taxon>Flavobacteriaceae</taxon>
        <taxon>Avrilella</taxon>
    </lineage>
</organism>
<evidence type="ECO:0000313" key="8">
    <source>
        <dbReference type="Proteomes" id="UP000231960"/>
    </source>
</evidence>
<keyword evidence="2 5" id="KW-0812">Transmembrane</keyword>
<evidence type="ECO:0000256" key="3">
    <source>
        <dbReference type="ARBA" id="ARBA00022989"/>
    </source>
</evidence>
<dbReference type="InterPro" id="IPR051533">
    <property type="entry name" value="WaaL-like"/>
</dbReference>
<feature type="domain" description="O-antigen ligase-related" evidence="6">
    <location>
        <begin position="185"/>
        <end position="335"/>
    </location>
</feature>
<dbReference type="InterPro" id="IPR007016">
    <property type="entry name" value="O-antigen_ligase-rel_domated"/>
</dbReference>
<sequence length="396" mass="46292">MKNINKIYNYIFLLFCFIIPFEHSARALPNIILVVLVLLFPFQNYKKSIQQLKKEFIAIFLFIAIIAGNSLVFQRWEDFNLIQRLLYIPLILILFSPIKNIKSSLLAFVLGSFSLLSISTTLIVIEISKDSSFALANGAQVNDLLFGHRPYLGFMYLMSTYFVFYLATTTIKKYYRILYVTMGIVFISFIFLIAARLSALTVLISTLIAAFYFAKKIKLNLKWWLLVPLFFVVLMYNLSDNLSKRFFIGDEKVNFITAEPRYYIWDCAYTIMSDNPKEIVFGKGYYQTENDLALCYQQKENYLDAEHKQWFIDSKFNTHNQFLDFYLSQGIIVLCLSLLFFCYLFIIGRKDFFSVCLLVAALLFLLVENVLTRQLGCILIAFLLCFVFHRKLQPKE</sequence>
<evidence type="ECO:0000259" key="6">
    <source>
        <dbReference type="Pfam" id="PF04932"/>
    </source>
</evidence>
<dbReference type="OrthoDB" id="1424618at2"/>